<feature type="compositionally biased region" description="Basic and acidic residues" evidence="1">
    <location>
        <begin position="57"/>
        <end position="71"/>
    </location>
</feature>
<dbReference type="EMBL" id="ASPP01013310">
    <property type="protein sequence ID" value="ETO19761.1"/>
    <property type="molecule type" value="Genomic_DNA"/>
</dbReference>
<keyword evidence="3" id="KW-1185">Reference proteome</keyword>
<proteinExistence type="predicted"/>
<sequence length="245" mass="28657">MESPQSKKKLKSLKDVRDGLISHSVIARRSELNEERMSESLKKRNRSGGRAYSVTVREMKDRTKRGDKQKITEVITIEKKRKRQSNENDGKRYEEESGHNEMDWFTNNDNSDNNKNDFQYEADKKATSVRQTPVNTSLMNDSGRDSITHMHANANGISFLRPTRTRSCGNKERESMVSAIIKRRSFVHITHTKPIKSKVSSQHQRQFSQVIETANDFSKTNRVSSEEQVRYHCFFFYFKKKIRDN</sequence>
<reference evidence="2 3" key="1">
    <citation type="journal article" date="2013" name="Curr. Biol.">
        <title>The Genome of the Foraminiferan Reticulomyxa filosa.</title>
        <authorList>
            <person name="Glockner G."/>
            <person name="Hulsmann N."/>
            <person name="Schleicher M."/>
            <person name="Noegel A.A."/>
            <person name="Eichinger L."/>
            <person name="Gallinger C."/>
            <person name="Pawlowski J."/>
            <person name="Sierra R."/>
            <person name="Euteneuer U."/>
            <person name="Pillet L."/>
            <person name="Moustafa A."/>
            <person name="Platzer M."/>
            <person name="Groth M."/>
            <person name="Szafranski K."/>
            <person name="Schliwa M."/>
        </authorList>
    </citation>
    <scope>NUCLEOTIDE SEQUENCE [LARGE SCALE GENOMIC DNA]</scope>
</reference>
<feature type="compositionally biased region" description="Basic and acidic residues" evidence="1">
    <location>
        <begin position="29"/>
        <end position="42"/>
    </location>
</feature>
<comment type="caution">
    <text evidence="2">The sequence shown here is derived from an EMBL/GenBank/DDBJ whole genome shotgun (WGS) entry which is preliminary data.</text>
</comment>
<feature type="region of interest" description="Disordered" evidence="1">
    <location>
        <begin position="29"/>
        <end position="112"/>
    </location>
</feature>
<organism evidence="2 3">
    <name type="scientific">Reticulomyxa filosa</name>
    <dbReference type="NCBI Taxonomy" id="46433"/>
    <lineage>
        <taxon>Eukaryota</taxon>
        <taxon>Sar</taxon>
        <taxon>Rhizaria</taxon>
        <taxon>Retaria</taxon>
        <taxon>Foraminifera</taxon>
        <taxon>Monothalamids</taxon>
        <taxon>Reticulomyxidae</taxon>
        <taxon>Reticulomyxa</taxon>
    </lineage>
</organism>
<accession>X6N110</accession>
<evidence type="ECO:0000256" key="1">
    <source>
        <dbReference type="SAM" id="MobiDB-lite"/>
    </source>
</evidence>
<dbReference type="AlphaFoldDB" id="X6N110"/>
<evidence type="ECO:0000313" key="2">
    <source>
        <dbReference type="EMBL" id="ETO19761.1"/>
    </source>
</evidence>
<evidence type="ECO:0000313" key="3">
    <source>
        <dbReference type="Proteomes" id="UP000023152"/>
    </source>
</evidence>
<feature type="compositionally biased region" description="Basic and acidic residues" evidence="1">
    <location>
        <begin position="84"/>
        <end position="102"/>
    </location>
</feature>
<dbReference type="Proteomes" id="UP000023152">
    <property type="component" value="Unassembled WGS sequence"/>
</dbReference>
<gene>
    <name evidence="2" type="ORF">RFI_17472</name>
</gene>
<name>X6N110_RETFI</name>
<protein>
    <submittedName>
        <fullName evidence="2">Uncharacterized protein</fullName>
    </submittedName>
</protein>